<name>A0A4R6SGQ7_LABRH</name>
<dbReference type="Gene3D" id="3.60.10.10">
    <property type="entry name" value="Endonuclease/exonuclease/phosphatase"/>
    <property type="match status" value="1"/>
</dbReference>
<keyword evidence="2" id="KW-0255">Endonuclease</keyword>
<sequence length="275" mass="30203">MRVLTYNVLAEQYADGGARYERIAEGLRELDADVIALQEVPIERVADLVGEGYALAPHPNTDDDGIGACLASRFPVRAVHVVDLHVTERSRGFPWAGAVVAELDTPLGPVVVVNHKPNWAFGLERERELQAVATVRFLERYPDSTPLVLLGDLDATPDAASIRFLTGKQSLDGVSTCFQDAWAAVHDSADGFTFTPENPLVHNGDMPLDPGRRIDYVMVRSGSHGPGLEVAACDRAFDRPRRGRWCSDHFAVVADLRRPARAPGSTQWLREFRPA</sequence>
<evidence type="ECO:0000313" key="2">
    <source>
        <dbReference type="EMBL" id="TDQ00904.1"/>
    </source>
</evidence>
<dbReference type="AlphaFoldDB" id="A0A4R6SGQ7"/>
<keyword evidence="2" id="KW-0378">Hydrolase</keyword>
<evidence type="ECO:0000259" key="1">
    <source>
        <dbReference type="Pfam" id="PF03372"/>
    </source>
</evidence>
<keyword evidence="2" id="KW-0540">Nuclease</keyword>
<feature type="domain" description="Endonuclease/exonuclease/phosphatase" evidence="1">
    <location>
        <begin position="4"/>
        <end position="249"/>
    </location>
</feature>
<dbReference type="PANTHER" id="PTHR14859">
    <property type="entry name" value="CALCOFLUOR WHITE HYPERSENSITIVE PROTEIN PRECURSOR"/>
    <property type="match status" value="1"/>
</dbReference>
<dbReference type="RefSeq" id="WP_166659162.1">
    <property type="nucleotide sequence ID" value="NZ_SNXZ01000002.1"/>
</dbReference>
<dbReference type="InterPro" id="IPR051916">
    <property type="entry name" value="GPI-anchor_lipid_remodeler"/>
</dbReference>
<dbReference type="GO" id="GO:0006506">
    <property type="term" value="P:GPI anchor biosynthetic process"/>
    <property type="evidence" value="ECO:0007669"/>
    <property type="project" value="TreeGrafter"/>
</dbReference>
<keyword evidence="3" id="KW-1185">Reference proteome</keyword>
<evidence type="ECO:0000313" key="3">
    <source>
        <dbReference type="Proteomes" id="UP000295444"/>
    </source>
</evidence>
<dbReference type="GO" id="GO:0004519">
    <property type="term" value="F:endonuclease activity"/>
    <property type="evidence" value="ECO:0007669"/>
    <property type="project" value="UniProtKB-KW"/>
</dbReference>
<dbReference type="GO" id="GO:0004527">
    <property type="term" value="F:exonuclease activity"/>
    <property type="evidence" value="ECO:0007669"/>
    <property type="project" value="UniProtKB-KW"/>
</dbReference>
<dbReference type="Proteomes" id="UP000295444">
    <property type="component" value="Unassembled WGS sequence"/>
</dbReference>
<dbReference type="SUPFAM" id="SSF56219">
    <property type="entry name" value="DNase I-like"/>
    <property type="match status" value="1"/>
</dbReference>
<proteinExistence type="predicted"/>
<comment type="caution">
    <text evidence="2">The sequence shown here is derived from an EMBL/GenBank/DDBJ whole genome shotgun (WGS) entry which is preliminary data.</text>
</comment>
<dbReference type="GO" id="GO:0016020">
    <property type="term" value="C:membrane"/>
    <property type="evidence" value="ECO:0007669"/>
    <property type="project" value="GOC"/>
</dbReference>
<gene>
    <name evidence="2" type="ORF">EV186_102770</name>
</gene>
<dbReference type="Pfam" id="PF03372">
    <property type="entry name" value="Exo_endo_phos"/>
    <property type="match status" value="1"/>
</dbReference>
<accession>A0A4R6SGQ7</accession>
<reference evidence="2 3" key="1">
    <citation type="submission" date="2019-03" db="EMBL/GenBank/DDBJ databases">
        <title>Genomic Encyclopedia of Type Strains, Phase IV (KMG-IV): sequencing the most valuable type-strain genomes for metagenomic binning, comparative biology and taxonomic classification.</title>
        <authorList>
            <person name="Goeker M."/>
        </authorList>
    </citation>
    <scope>NUCLEOTIDE SEQUENCE [LARGE SCALE GENOMIC DNA]</scope>
    <source>
        <strain evidence="2 3">DSM 45361</strain>
    </source>
</reference>
<dbReference type="EMBL" id="SNXZ01000002">
    <property type="protein sequence ID" value="TDQ00904.1"/>
    <property type="molecule type" value="Genomic_DNA"/>
</dbReference>
<keyword evidence="2" id="KW-0269">Exonuclease</keyword>
<dbReference type="InterPro" id="IPR036691">
    <property type="entry name" value="Endo/exonu/phosph_ase_sf"/>
</dbReference>
<dbReference type="InterPro" id="IPR005135">
    <property type="entry name" value="Endo/exonuclease/phosphatase"/>
</dbReference>
<dbReference type="PANTHER" id="PTHR14859:SF16">
    <property type="entry name" value="ENDONUCLEASE_EXONUCLEASE_PHOSPHATASE DOMAIN-CONTAINING PROTEIN"/>
    <property type="match status" value="1"/>
</dbReference>
<protein>
    <submittedName>
        <fullName evidence="2">Endonuclease/exonuclease/phosphatase family metal-dependent hydrolase</fullName>
    </submittedName>
</protein>
<organism evidence="2 3">
    <name type="scientific">Labedaea rhizosphaerae</name>
    <dbReference type="NCBI Taxonomy" id="598644"/>
    <lineage>
        <taxon>Bacteria</taxon>
        <taxon>Bacillati</taxon>
        <taxon>Actinomycetota</taxon>
        <taxon>Actinomycetes</taxon>
        <taxon>Pseudonocardiales</taxon>
        <taxon>Pseudonocardiaceae</taxon>
        <taxon>Labedaea</taxon>
    </lineage>
</organism>